<dbReference type="HOGENOM" id="CLU_178280_3_1_7"/>
<name>W4L5W6_ENTF1</name>
<sequence length="74" mass="8716">MSRSYERQCPHCSTQVAWPDTPTYPFCSERCRLIDLGAWASEDYRIPGDPVPEEVEGFGYLDPEREMEIDWDER</sequence>
<dbReference type="GO" id="GO:0008270">
    <property type="term" value="F:zinc ion binding"/>
    <property type="evidence" value="ECO:0007669"/>
    <property type="project" value="InterPro"/>
</dbReference>
<dbReference type="HAMAP" id="MF_00649">
    <property type="entry name" value="DNA_gyrase_inhibitor_YacG"/>
    <property type="match status" value="1"/>
</dbReference>
<dbReference type="InterPro" id="IPR013088">
    <property type="entry name" value="Znf_NHR/GATA"/>
</dbReference>
<organism evidence="3 4">
    <name type="scientific">Entotheonella factor</name>
    <dbReference type="NCBI Taxonomy" id="1429438"/>
    <lineage>
        <taxon>Bacteria</taxon>
        <taxon>Pseudomonadati</taxon>
        <taxon>Nitrospinota/Tectimicrobiota group</taxon>
        <taxon>Candidatus Tectimicrobiota</taxon>
        <taxon>Candidatus Entotheonellia</taxon>
        <taxon>Candidatus Entotheonellales</taxon>
        <taxon>Candidatus Entotheonellaceae</taxon>
        <taxon>Candidatus Entotheonella</taxon>
    </lineage>
</organism>
<evidence type="ECO:0000256" key="1">
    <source>
        <dbReference type="ARBA" id="ARBA00022723"/>
    </source>
</evidence>
<keyword evidence="2" id="KW-0862">Zinc</keyword>
<evidence type="ECO:0000313" key="4">
    <source>
        <dbReference type="Proteomes" id="UP000019141"/>
    </source>
</evidence>
<reference evidence="3 4" key="1">
    <citation type="journal article" date="2014" name="Nature">
        <title>An environmental bacterial taxon with a large and distinct metabolic repertoire.</title>
        <authorList>
            <person name="Wilson M.C."/>
            <person name="Mori T."/>
            <person name="Ruckert C."/>
            <person name="Uria A.R."/>
            <person name="Helf M.J."/>
            <person name="Takada K."/>
            <person name="Gernert C."/>
            <person name="Steffens U.A."/>
            <person name="Heycke N."/>
            <person name="Schmitt S."/>
            <person name="Rinke C."/>
            <person name="Helfrich E.J."/>
            <person name="Brachmann A.O."/>
            <person name="Gurgui C."/>
            <person name="Wakimoto T."/>
            <person name="Kracht M."/>
            <person name="Crusemann M."/>
            <person name="Hentschel U."/>
            <person name="Abe I."/>
            <person name="Matsunaga S."/>
            <person name="Kalinowski J."/>
            <person name="Takeyama H."/>
            <person name="Piel J."/>
        </authorList>
    </citation>
    <scope>NUCLEOTIDE SEQUENCE [LARGE SCALE GENOMIC DNA]</scope>
    <source>
        <strain evidence="4">TSY1</strain>
    </source>
</reference>
<dbReference type="PATRIC" id="fig|1429438.4.peg.7490"/>
<keyword evidence="4" id="KW-1185">Reference proteome</keyword>
<proteinExistence type="inferred from homology"/>
<protein>
    <recommendedName>
        <fullName evidence="5">DNA gyrase inhibitor YacG</fullName>
    </recommendedName>
</protein>
<evidence type="ECO:0008006" key="5">
    <source>
        <dbReference type="Google" id="ProtNLM"/>
    </source>
</evidence>
<dbReference type="Pfam" id="PF03884">
    <property type="entry name" value="YacG"/>
    <property type="match status" value="1"/>
</dbReference>
<dbReference type="EMBL" id="AZHW01001270">
    <property type="protein sequence ID" value="ETW93264.1"/>
    <property type="molecule type" value="Genomic_DNA"/>
</dbReference>
<dbReference type="Gene3D" id="3.30.50.10">
    <property type="entry name" value="Erythroid Transcription Factor GATA-1, subunit A"/>
    <property type="match status" value="1"/>
</dbReference>
<keyword evidence="1" id="KW-0479">Metal-binding</keyword>
<dbReference type="InterPro" id="IPR005584">
    <property type="entry name" value="DNA_gyrase_inhibitor_YacG"/>
</dbReference>
<dbReference type="Proteomes" id="UP000019141">
    <property type="component" value="Unassembled WGS sequence"/>
</dbReference>
<dbReference type="SUPFAM" id="SSF57716">
    <property type="entry name" value="Glucocorticoid receptor-like (DNA-binding domain)"/>
    <property type="match status" value="1"/>
</dbReference>
<comment type="caution">
    <text evidence="3">The sequence shown here is derived from an EMBL/GenBank/DDBJ whole genome shotgun (WGS) entry which is preliminary data.</text>
</comment>
<evidence type="ECO:0000256" key="2">
    <source>
        <dbReference type="ARBA" id="ARBA00022833"/>
    </source>
</evidence>
<dbReference type="PANTHER" id="PTHR36150">
    <property type="entry name" value="DNA GYRASE INHIBITOR YACG"/>
    <property type="match status" value="1"/>
</dbReference>
<dbReference type="AlphaFoldDB" id="W4L5W6"/>
<dbReference type="GO" id="GO:0006355">
    <property type="term" value="P:regulation of DNA-templated transcription"/>
    <property type="evidence" value="ECO:0007669"/>
    <property type="project" value="InterPro"/>
</dbReference>
<evidence type="ECO:0000313" key="3">
    <source>
        <dbReference type="EMBL" id="ETW93264.1"/>
    </source>
</evidence>
<accession>W4L5W6</accession>
<gene>
    <name evidence="3" type="ORF">ETSY1_39975</name>
</gene>
<dbReference type="PANTHER" id="PTHR36150:SF1">
    <property type="entry name" value="DNA GYRASE INHIBITOR YACG"/>
    <property type="match status" value="1"/>
</dbReference>